<feature type="region of interest" description="Disordered" evidence="6">
    <location>
        <begin position="1229"/>
        <end position="1261"/>
    </location>
</feature>
<dbReference type="GO" id="GO:0016787">
    <property type="term" value="F:hydrolase activity"/>
    <property type="evidence" value="ECO:0007669"/>
    <property type="project" value="UniProtKB-KW"/>
</dbReference>
<feature type="compositionally biased region" description="Acidic residues" evidence="6">
    <location>
        <begin position="169"/>
        <end position="178"/>
    </location>
</feature>
<dbReference type="InterPro" id="IPR041677">
    <property type="entry name" value="DNA2/NAM7_AAA_11"/>
</dbReference>
<evidence type="ECO:0000259" key="7">
    <source>
        <dbReference type="SMART" id="SM00955"/>
    </source>
</evidence>
<feature type="compositionally biased region" description="Low complexity" evidence="6">
    <location>
        <begin position="1892"/>
        <end position="1904"/>
    </location>
</feature>
<accession>A0ABD0KTU0</accession>
<dbReference type="SMART" id="SM00955">
    <property type="entry name" value="RNB"/>
    <property type="match status" value="1"/>
</dbReference>
<evidence type="ECO:0000256" key="5">
    <source>
        <dbReference type="ARBA" id="ARBA00022840"/>
    </source>
</evidence>
<dbReference type="Pfam" id="PF13087">
    <property type="entry name" value="AAA_12"/>
    <property type="match status" value="1"/>
</dbReference>
<dbReference type="InterPro" id="IPR050534">
    <property type="entry name" value="Coronavir_polyprotein_1ab"/>
</dbReference>
<dbReference type="GO" id="GO:0004386">
    <property type="term" value="F:helicase activity"/>
    <property type="evidence" value="ECO:0007669"/>
    <property type="project" value="UniProtKB-KW"/>
</dbReference>
<proteinExistence type="inferred from homology"/>
<dbReference type="PROSITE" id="PS01175">
    <property type="entry name" value="RIBONUCLEASE_II"/>
    <property type="match status" value="1"/>
</dbReference>
<dbReference type="InterPro" id="IPR001900">
    <property type="entry name" value="RNase_II/R"/>
</dbReference>
<dbReference type="SUPFAM" id="SSF50249">
    <property type="entry name" value="Nucleic acid-binding proteins"/>
    <property type="match status" value="1"/>
</dbReference>
<dbReference type="InterPro" id="IPR012340">
    <property type="entry name" value="NA-bd_OB-fold"/>
</dbReference>
<gene>
    <name evidence="8" type="ORF">BaRGS_00018232</name>
</gene>
<feature type="region of interest" description="Disordered" evidence="6">
    <location>
        <begin position="164"/>
        <end position="184"/>
    </location>
</feature>
<dbReference type="GO" id="GO:0005524">
    <property type="term" value="F:ATP binding"/>
    <property type="evidence" value="ECO:0007669"/>
    <property type="project" value="UniProtKB-KW"/>
</dbReference>
<comment type="similarity">
    <text evidence="1">Belongs to the DNA2/NAM7 helicase family.</text>
</comment>
<feature type="compositionally biased region" description="Polar residues" evidence="6">
    <location>
        <begin position="57"/>
        <end position="70"/>
    </location>
</feature>
<organism evidence="8 9">
    <name type="scientific">Batillaria attramentaria</name>
    <dbReference type="NCBI Taxonomy" id="370345"/>
    <lineage>
        <taxon>Eukaryota</taxon>
        <taxon>Metazoa</taxon>
        <taxon>Spiralia</taxon>
        <taxon>Lophotrochozoa</taxon>
        <taxon>Mollusca</taxon>
        <taxon>Gastropoda</taxon>
        <taxon>Caenogastropoda</taxon>
        <taxon>Sorbeoconcha</taxon>
        <taxon>Cerithioidea</taxon>
        <taxon>Batillariidae</taxon>
        <taxon>Batillaria</taxon>
    </lineage>
</organism>
<dbReference type="Pfam" id="PF13086">
    <property type="entry name" value="AAA_11"/>
    <property type="match status" value="1"/>
</dbReference>
<dbReference type="SUPFAM" id="SSF52540">
    <property type="entry name" value="P-loop containing nucleoside triphosphate hydrolases"/>
    <property type="match status" value="1"/>
</dbReference>
<dbReference type="InterPro" id="IPR027417">
    <property type="entry name" value="P-loop_NTPase"/>
</dbReference>
<dbReference type="Proteomes" id="UP001519460">
    <property type="component" value="Unassembled WGS sequence"/>
</dbReference>
<keyword evidence="4" id="KW-0347">Helicase</keyword>
<evidence type="ECO:0000256" key="1">
    <source>
        <dbReference type="ARBA" id="ARBA00007913"/>
    </source>
</evidence>
<keyword evidence="5" id="KW-0067">ATP-binding</keyword>
<dbReference type="InterPro" id="IPR056787">
    <property type="entry name" value="OB_HELZ2"/>
</dbReference>
<feature type="region of interest" description="Disordered" evidence="6">
    <location>
        <begin position="1"/>
        <end position="119"/>
    </location>
</feature>
<dbReference type="PANTHER" id="PTHR43788:SF16">
    <property type="entry name" value="HELICASE WITH ZINC FINGER 2"/>
    <property type="match status" value="1"/>
</dbReference>
<evidence type="ECO:0000256" key="2">
    <source>
        <dbReference type="ARBA" id="ARBA00022741"/>
    </source>
</evidence>
<evidence type="ECO:0000313" key="9">
    <source>
        <dbReference type="Proteomes" id="UP001519460"/>
    </source>
</evidence>
<dbReference type="Gene3D" id="3.40.50.300">
    <property type="entry name" value="P-loop containing nucleotide triphosphate hydrolases"/>
    <property type="match status" value="2"/>
</dbReference>
<dbReference type="Pfam" id="PF25049">
    <property type="entry name" value="OB_HELZ2"/>
    <property type="match status" value="1"/>
</dbReference>
<keyword evidence="9" id="KW-1185">Reference proteome</keyword>
<dbReference type="InterPro" id="IPR041679">
    <property type="entry name" value="DNA2/NAM7-like_C"/>
</dbReference>
<evidence type="ECO:0000313" key="8">
    <source>
        <dbReference type="EMBL" id="KAK7490446.1"/>
    </source>
</evidence>
<dbReference type="PANTHER" id="PTHR43788">
    <property type="entry name" value="DNA2/NAM7 HELICASE FAMILY MEMBER"/>
    <property type="match status" value="1"/>
</dbReference>
<dbReference type="EMBL" id="JACVVK020000126">
    <property type="protein sequence ID" value="KAK7490446.1"/>
    <property type="molecule type" value="Genomic_DNA"/>
</dbReference>
<evidence type="ECO:0000256" key="3">
    <source>
        <dbReference type="ARBA" id="ARBA00022801"/>
    </source>
</evidence>
<feature type="domain" description="RNB" evidence="7">
    <location>
        <begin position="448"/>
        <end position="816"/>
    </location>
</feature>
<dbReference type="Pfam" id="PF00773">
    <property type="entry name" value="RNB"/>
    <property type="match status" value="1"/>
</dbReference>
<dbReference type="InterPro" id="IPR047187">
    <property type="entry name" value="SF1_C_Upf1"/>
</dbReference>
<reference evidence="8 9" key="1">
    <citation type="journal article" date="2023" name="Sci. Data">
        <title>Genome assembly of the Korean intertidal mud-creeper Batillaria attramentaria.</title>
        <authorList>
            <person name="Patra A.K."/>
            <person name="Ho P.T."/>
            <person name="Jun S."/>
            <person name="Lee S.J."/>
            <person name="Kim Y."/>
            <person name="Won Y.J."/>
        </authorList>
    </citation>
    <scope>NUCLEOTIDE SEQUENCE [LARGE SCALE GENOMIC DNA]</scope>
    <source>
        <strain evidence="8">Wonlab-2016</strain>
    </source>
</reference>
<comment type="caution">
    <text evidence="8">The sequence shown here is derived from an EMBL/GenBank/DDBJ whole genome shotgun (WGS) entry which is preliminary data.</text>
</comment>
<evidence type="ECO:0000256" key="6">
    <source>
        <dbReference type="SAM" id="MobiDB-lite"/>
    </source>
</evidence>
<feature type="region of interest" description="Disordered" evidence="6">
    <location>
        <begin position="1864"/>
        <end position="1904"/>
    </location>
</feature>
<dbReference type="CDD" id="cd18808">
    <property type="entry name" value="SF1_C_Upf1"/>
    <property type="match status" value="1"/>
</dbReference>
<name>A0ABD0KTU0_9CAEN</name>
<keyword evidence="2" id="KW-0547">Nucleotide-binding</keyword>
<keyword evidence="3" id="KW-0378">Hydrolase</keyword>
<sequence>MAGFMLSFAAKSRSPAPERPTTRTIPQTPASRHEPPRFHTLADSTGLNSPPLKQPPTIHTPQTEGISALSTARPFHQTSRDGNRRGGLKSPPDARSTSQSYSFHPGNRPKEKEENQDDNASAFFTDTYDADSSSDEECIQVAESLLQQEEKEAAQSWFEMSAEEKGDADADTGEEIELSDQTRERLGKSGRREVFYKDLIQDPVRLEMLLQQNPDQYKHCQLKIESAHSSTAKVLRNVNQFSEIKILGRSKCGRTYMDDEVVVEVLREPGQDKGLKTKTETHQEQEAVELMAHGEVVGLLKRASFADVEHPVLFCTLDEIEGHLMKPLCKTVPKINVKHEVKRFPSSAKQLVEIMQVTSRGDLVHKTLFPAEPTRREEYIFKVAILAWNRGNIYPRGAVLKVYIGGRDYAGGLKVLSMQQRVPRLYPRDVVTHTNDLLKIETLPGDGRVDLTNRHVFTIDPIDSKDLDDALSVWKEGDHIVVGIHIADVAAVVKEGSAIDKEARKRAVTFYPLDRKPHPMLPEPLSHGRCSLLPGKQRLALSVFFTFDENGEQVDDPYVRKTIIKSSRKFTYDEAQGVIDGVLQSTPSSICEDILQLHKIASKLRESRYNKSMLFVPFEDPRLPFVEKLSESADAHALVEEFMILTNAYIAKYLRSKFPKLMILRCHQAPTYEQLAEWREKEVGVANLVMRLQGKNVTPDTTLNYEAQTPDTPYQCQTVMVQTELWKKLCRHLEHGEWEEARRLAFMDDLHPLQCLASNHWMELMETAQYKCSDGLNQPDHFHFGLDIAYYTHFTSPIRRYADLHVHRLLHADLDGQAPRCTPDDVTRLCAHINSATARQKAFGKGCLSLKIADSLQRQPLVFRTFVDQVDSEQLTLMVPSLRAVSDRKQELPFSILGVSSQPEVVTDTAQKRDSVTVKWKKRIFSKSGASDISAKLKLLEQQQNVEQTDRNSRMDKTDIPPLTMDINPNYLCVTVQQQDWSRILKSLADFESDDQPWDDTPSTVARGKLEFDVMTSERGDGTVSLRPCQFRMEFFPGQVLQVQMSAEPRRGVLQPRTDLVHTARNASVCTRHVRDPVMTLSRFATRTTRDQHFTNYRDYARSWMPLLEMEAAYGAGGGDGGFVIERAILKMQPGEEAEASKPARCKGTFTLASKFCFDRCIEFGGKATDSIKEDEETPGNGAFPLDYLCIRYRMECPGPVVSRVKESPVPEAVDRHYTWVGHASIMDVQRLEPKQTKRPRREGRNASAVKGGQKKEGDEDPIQISVVLSPSSPPPPKQLLQKDGAEVTLEILPKSEVDRRAQLYLTILPGQDKKQTLKLAQAVAYGTSIPELEIEHFRLGIFVENHEVQAPKLPRNNRAQLLAIQTALTNSLSLIQGPPGTGKTYTGIKLVYLFCKINRQLEAEGKGKKTVLFCGPSNKSVDLVAKLLKLRLGEKCPKIIRMYGSAIESKEYPIPRGNVKSSRGMRDLMSDPELKDIALHHVIRQADKPYAEEIAKYGRFFDKCRRDPKTYRLENEDIRRYRKLLRDATVEELQEYEVVLTTCAVGGNKKLCDGTKGSVFQVIIDECAMSPEPHSLVPIIATKARQVVLIGDHKQLRPIITCQAAADLGLDQSLFERLYEQYPANTVFLDTQYRMHPQICEFPSQEFYEGKLKTRFRYREGEQPLPFWPRHPGTPEEVPHILVDVRGEEETLTVSTDEGNEKSKSNVLEAEKVMEILAFLKFHGVELQYIKVLTQYNAQRHLLEERMKQLAEQRSHNFSRYDQHKSKQNVSTVVSSQGGEWDYVILSTVRSLPSYKIEPHPTHGWCRQNLGFITDKNQVNVALTRAKKGIIIVGNVELLRCDEVWRNLVDRYQGLGCYYDATEFPPPRPAPRSGPHARRRTSSPAASNDWQQVRSSSRSRQGQ</sequence>
<protein>
    <recommendedName>
        <fullName evidence="7">RNB domain-containing protein</fullName>
    </recommendedName>
</protein>
<evidence type="ECO:0000256" key="4">
    <source>
        <dbReference type="ARBA" id="ARBA00022806"/>
    </source>
</evidence>
<dbReference type="InterPro" id="IPR022966">
    <property type="entry name" value="RNase_II/R_CS"/>
</dbReference>